<reference evidence="2 3" key="1">
    <citation type="submission" date="2018-06" db="EMBL/GenBank/DDBJ databases">
        <title>Comparative genomics reveals the genomic features of Rhizophagus irregularis, R. cerebriforme, R. diaphanum and Gigaspora rosea, and their symbiotic lifestyle signature.</title>
        <authorList>
            <person name="Morin E."/>
            <person name="San Clemente H."/>
            <person name="Chen E.C.H."/>
            <person name="De La Providencia I."/>
            <person name="Hainaut M."/>
            <person name="Kuo A."/>
            <person name="Kohler A."/>
            <person name="Murat C."/>
            <person name="Tang N."/>
            <person name="Roy S."/>
            <person name="Loubradou J."/>
            <person name="Henrissat B."/>
            <person name="Grigoriev I.V."/>
            <person name="Corradi N."/>
            <person name="Roux C."/>
            <person name="Martin F.M."/>
        </authorList>
    </citation>
    <scope>NUCLEOTIDE SEQUENCE [LARGE SCALE GENOMIC DNA]</scope>
    <source>
        <strain evidence="2 3">DAOM 194757</strain>
    </source>
</reference>
<dbReference type="EMBL" id="QKWP01000964">
    <property type="protein sequence ID" value="RIB13040.1"/>
    <property type="molecule type" value="Genomic_DNA"/>
</dbReference>
<sequence length="319" mass="36859">MAAIPDRRDEYQVLTYHKKINKGEKNPTYMGHTGTTRGLERCYQNNISIAKAENKVKSRPNMDHFDGTDDPKPCDKNGIRTEKNELIGIEVEKRKPTAGCETLRAACETWKTKIKLFKAQINSIRREKESPKRKEVDSKGGKVYGKSLEDTCGVWMLKVEKIRGVKLVKEEEESILNVLPCKVGDEIPAKTEWYDKEHERNTVTNEIANSRVKRWISICEAAKQLKYKEKRRKYIPNGFSDIKNKHVTYEFRAGVDDGKTPLMMLLVGRLFIHNNLGDRGKKLDVKKSYEYNRRRGKKKKPFEIIRDGPKVSCRLVKVG</sequence>
<evidence type="ECO:0000313" key="2">
    <source>
        <dbReference type="EMBL" id="RIB13040.1"/>
    </source>
</evidence>
<proteinExistence type="predicted"/>
<feature type="region of interest" description="Disordered" evidence="1">
    <location>
        <begin position="59"/>
        <end position="79"/>
    </location>
</feature>
<name>A0A397US46_9GLOM</name>
<accession>A0A397US46</accession>
<protein>
    <submittedName>
        <fullName evidence="2">Uncharacterized protein</fullName>
    </submittedName>
</protein>
<comment type="caution">
    <text evidence="2">The sequence shown here is derived from an EMBL/GenBank/DDBJ whole genome shotgun (WGS) entry which is preliminary data.</text>
</comment>
<organism evidence="2 3">
    <name type="scientific">Gigaspora rosea</name>
    <dbReference type="NCBI Taxonomy" id="44941"/>
    <lineage>
        <taxon>Eukaryota</taxon>
        <taxon>Fungi</taxon>
        <taxon>Fungi incertae sedis</taxon>
        <taxon>Mucoromycota</taxon>
        <taxon>Glomeromycotina</taxon>
        <taxon>Glomeromycetes</taxon>
        <taxon>Diversisporales</taxon>
        <taxon>Gigasporaceae</taxon>
        <taxon>Gigaspora</taxon>
    </lineage>
</organism>
<gene>
    <name evidence="2" type="ORF">C2G38_2198994</name>
</gene>
<evidence type="ECO:0000313" key="3">
    <source>
        <dbReference type="Proteomes" id="UP000266673"/>
    </source>
</evidence>
<dbReference type="AlphaFoldDB" id="A0A397US46"/>
<dbReference type="Proteomes" id="UP000266673">
    <property type="component" value="Unassembled WGS sequence"/>
</dbReference>
<evidence type="ECO:0000256" key="1">
    <source>
        <dbReference type="SAM" id="MobiDB-lite"/>
    </source>
</evidence>
<keyword evidence="3" id="KW-1185">Reference proteome</keyword>